<evidence type="ECO:0000313" key="3">
    <source>
        <dbReference type="EMBL" id="KPJ03967.1"/>
    </source>
</evidence>
<accession>A0A194QER0</accession>
<keyword evidence="2" id="KW-1133">Transmembrane helix</keyword>
<evidence type="ECO:0000256" key="1">
    <source>
        <dbReference type="SAM" id="Coils"/>
    </source>
</evidence>
<keyword evidence="4" id="KW-1185">Reference proteome</keyword>
<dbReference type="Gene3D" id="1.10.287.1490">
    <property type="match status" value="1"/>
</dbReference>
<dbReference type="SUPFAM" id="SSF57997">
    <property type="entry name" value="Tropomyosin"/>
    <property type="match status" value="1"/>
</dbReference>
<evidence type="ECO:0000313" key="4">
    <source>
        <dbReference type="Proteomes" id="UP000053268"/>
    </source>
</evidence>
<organism evidence="3 4">
    <name type="scientific">Papilio xuthus</name>
    <name type="common">Asian swallowtail butterfly</name>
    <dbReference type="NCBI Taxonomy" id="66420"/>
    <lineage>
        <taxon>Eukaryota</taxon>
        <taxon>Metazoa</taxon>
        <taxon>Ecdysozoa</taxon>
        <taxon>Arthropoda</taxon>
        <taxon>Hexapoda</taxon>
        <taxon>Insecta</taxon>
        <taxon>Pterygota</taxon>
        <taxon>Neoptera</taxon>
        <taxon>Endopterygota</taxon>
        <taxon>Lepidoptera</taxon>
        <taxon>Glossata</taxon>
        <taxon>Ditrysia</taxon>
        <taxon>Papilionoidea</taxon>
        <taxon>Papilionidae</taxon>
        <taxon>Papilioninae</taxon>
        <taxon>Papilio</taxon>
    </lineage>
</organism>
<dbReference type="STRING" id="66420.A0A194QER0"/>
<name>A0A194QER0_PAPXU</name>
<protein>
    <submittedName>
        <fullName evidence="3">Uncharacterized protein</fullName>
    </submittedName>
</protein>
<keyword evidence="1" id="KW-0175">Coiled coil</keyword>
<evidence type="ECO:0000256" key="2">
    <source>
        <dbReference type="SAM" id="Phobius"/>
    </source>
</evidence>
<dbReference type="EMBL" id="KQ459053">
    <property type="protein sequence ID" value="KPJ03967.1"/>
    <property type="molecule type" value="Genomic_DNA"/>
</dbReference>
<dbReference type="AlphaFoldDB" id="A0A194QER0"/>
<feature type="coiled-coil region" evidence="1">
    <location>
        <begin position="119"/>
        <end position="153"/>
    </location>
</feature>
<proteinExistence type="predicted"/>
<gene>
    <name evidence="3" type="ORF">RR46_07726</name>
</gene>
<feature type="transmembrane region" description="Helical" evidence="2">
    <location>
        <begin position="61"/>
        <end position="85"/>
    </location>
</feature>
<keyword evidence="2" id="KW-0812">Transmembrane</keyword>
<reference evidence="3 4" key="1">
    <citation type="journal article" date="2015" name="Nat. Commun.">
        <title>Outbred genome sequencing and CRISPR/Cas9 gene editing in butterflies.</title>
        <authorList>
            <person name="Li X."/>
            <person name="Fan D."/>
            <person name="Zhang W."/>
            <person name="Liu G."/>
            <person name="Zhang L."/>
            <person name="Zhao L."/>
            <person name="Fang X."/>
            <person name="Chen L."/>
            <person name="Dong Y."/>
            <person name="Chen Y."/>
            <person name="Ding Y."/>
            <person name="Zhao R."/>
            <person name="Feng M."/>
            <person name="Zhu Y."/>
            <person name="Feng Y."/>
            <person name="Jiang X."/>
            <person name="Zhu D."/>
            <person name="Xiang H."/>
            <person name="Feng X."/>
            <person name="Li S."/>
            <person name="Wang J."/>
            <person name="Zhang G."/>
            <person name="Kronforst M.R."/>
            <person name="Wang W."/>
        </authorList>
    </citation>
    <scope>NUCLEOTIDE SEQUENCE [LARGE SCALE GENOMIC DNA]</scope>
    <source>
        <strain evidence="3">Ya'a_city_454_Px</strain>
        <tissue evidence="3">Whole body</tissue>
    </source>
</reference>
<keyword evidence="2" id="KW-0472">Membrane</keyword>
<dbReference type="Proteomes" id="UP000053268">
    <property type="component" value="Unassembled WGS sequence"/>
</dbReference>
<sequence>MESAVHAAVPLRVGKKMRKRRELDALVGGAGSRGGRLLSASSDEGEPWGRRSSRRRRSRPFLRLAAALALCVCVVSAATVLWLFVDVRRQIVSLRIEMDRVSTSSDSVGDALQVCHSAAKELRANATSLHERLTRLEGEHAELARRAQQTAVELASVADQLAAAPKLADTPRRLAELQRTVGDIGSQINSFEGALNSARKLALTATTGVDEVKTSLHQLELRSNETIANVTSNTKKDDDLKEQVATLNATLLSKVNNLESRIEEFNYPSLEKSFASGSFEICVSITEASKYFGPDAHVYIYVYNQFHEHHHNSDSG</sequence>